<feature type="compositionally biased region" description="Basic and acidic residues" evidence="1">
    <location>
        <begin position="36"/>
        <end position="51"/>
    </location>
</feature>
<keyword evidence="3" id="KW-1185">Reference proteome</keyword>
<evidence type="ECO:0000256" key="1">
    <source>
        <dbReference type="SAM" id="MobiDB-lite"/>
    </source>
</evidence>
<evidence type="ECO:0000313" key="3">
    <source>
        <dbReference type="Proteomes" id="UP000823775"/>
    </source>
</evidence>
<feature type="compositionally biased region" description="Basic and acidic residues" evidence="1">
    <location>
        <begin position="95"/>
        <end position="109"/>
    </location>
</feature>
<name>A0ABS8WWK8_DATST</name>
<dbReference type="Proteomes" id="UP000823775">
    <property type="component" value="Unassembled WGS sequence"/>
</dbReference>
<sequence length="109" mass="11947">MKEREEEGSEEGERMRWSTENNGGLFFSGYLDGGGRRGREWRGGAERRRDGVGATGLCGASGRLWKREEEQKEEKGIEEDGDGGSMDGGGVVSSEAKRRGEKRGVLCDC</sequence>
<feature type="compositionally biased region" description="Basic and acidic residues" evidence="1">
    <location>
        <begin position="1"/>
        <end position="17"/>
    </location>
</feature>
<comment type="caution">
    <text evidence="2">The sequence shown here is derived from an EMBL/GenBank/DDBJ whole genome shotgun (WGS) entry which is preliminary data.</text>
</comment>
<organism evidence="2 3">
    <name type="scientific">Datura stramonium</name>
    <name type="common">Jimsonweed</name>
    <name type="synonym">Common thornapple</name>
    <dbReference type="NCBI Taxonomy" id="4076"/>
    <lineage>
        <taxon>Eukaryota</taxon>
        <taxon>Viridiplantae</taxon>
        <taxon>Streptophyta</taxon>
        <taxon>Embryophyta</taxon>
        <taxon>Tracheophyta</taxon>
        <taxon>Spermatophyta</taxon>
        <taxon>Magnoliopsida</taxon>
        <taxon>eudicotyledons</taxon>
        <taxon>Gunneridae</taxon>
        <taxon>Pentapetalae</taxon>
        <taxon>asterids</taxon>
        <taxon>lamiids</taxon>
        <taxon>Solanales</taxon>
        <taxon>Solanaceae</taxon>
        <taxon>Solanoideae</taxon>
        <taxon>Datureae</taxon>
        <taxon>Datura</taxon>
    </lineage>
</organism>
<accession>A0ABS8WWK8</accession>
<feature type="compositionally biased region" description="Basic and acidic residues" evidence="1">
    <location>
        <begin position="65"/>
        <end position="75"/>
    </location>
</feature>
<reference evidence="2 3" key="1">
    <citation type="journal article" date="2021" name="BMC Genomics">
        <title>Datura genome reveals duplications of psychoactive alkaloid biosynthetic genes and high mutation rate following tissue culture.</title>
        <authorList>
            <person name="Rajewski A."/>
            <person name="Carter-House D."/>
            <person name="Stajich J."/>
            <person name="Litt A."/>
        </authorList>
    </citation>
    <scope>NUCLEOTIDE SEQUENCE [LARGE SCALE GENOMIC DNA]</scope>
    <source>
        <strain evidence="2">AR-01</strain>
    </source>
</reference>
<proteinExistence type="predicted"/>
<feature type="region of interest" description="Disordered" evidence="1">
    <location>
        <begin position="36"/>
        <end position="55"/>
    </location>
</feature>
<dbReference type="EMBL" id="JACEIK010011485">
    <property type="protein sequence ID" value="MCE3215707.1"/>
    <property type="molecule type" value="Genomic_DNA"/>
</dbReference>
<feature type="region of interest" description="Disordered" evidence="1">
    <location>
        <begin position="1"/>
        <end position="20"/>
    </location>
</feature>
<feature type="region of interest" description="Disordered" evidence="1">
    <location>
        <begin position="60"/>
        <end position="109"/>
    </location>
</feature>
<evidence type="ECO:0000313" key="2">
    <source>
        <dbReference type="EMBL" id="MCE3215707.1"/>
    </source>
</evidence>
<protein>
    <submittedName>
        <fullName evidence="2">Uncharacterized protein</fullName>
    </submittedName>
</protein>
<gene>
    <name evidence="2" type="ORF">HAX54_003254</name>
</gene>